<name>A0A8H4EGM0_GIGMA</name>
<keyword evidence="2" id="KW-1185">Reference proteome</keyword>
<gene>
    <name evidence="1" type="ORF">F8M41_023663</name>
</gene>
<dbReference type="EMBL" id="WTPW01000776">
    <property type="protein sequence ID" value="KAF0480815.1"/>
    <property type="molecule type" value="Genomic_DNA"/>
</dbReference>
<sequence>MALHLKIVLGLKFIDASETVKTISNAFSKVELSSNDLLLFGILDVEALDTSNSPIKKVLQEIRLWDNVKETLLLKQLPDGLKKFIIKQVCTGNALIPDDDDYFKESDICIRWDTITSKASLERNNEKGPIKKNDIYGVYEIRGHFDLELMLGEISNGPFNRSSQVQVHIKKDRSKLSKYRKDALDFVINKYAKSHNYDDLVKMQEIKVYLLHAHG</sequence>
<reference evidence="1 2" key="1">
    <citation type="journal article" date="2019" name="Environ. Microbiol.">
        <title>At the nexus of three kingdoms: the genome of the mycorrhizal fungus Gigaspora margarita provides insights into plant, endobacterial and fungal interactions.</title>
        <authorList>
            <person name="Venice F."/>
            <person name="Ghignone S."/>
            <person name="Salvioli di Fossalunga A."/>
            <person name="Amselem J."/>
            <person name="Novero M."/>
            <person name="Xianan X."/>
            <person name="Sedzielewska Toro K."/>
            <person name="Morin E."/>
            <person name="Lipzen A."/>
            <person name="Grigoriev I.V."/>
            <person name="Henrissat B."/>
            <person name="Martin F.M."/>
            <person name="Bonfante P."/>
        </authorList>
    </citation>
    <scope>NUCLEOTIDE SEQUENCE [LARGE SCALE GENOMIC DNA]</scope>
    <source>
        <strain evidence="1 2">BEG34</strain>
    </source>
</reference>
<dbReference type="Proteomes" id="UP000439903">
    <property type="component" value="Unassembled WGS sequence"/>
</dbReference>
<comment type="caution">
    <text evidence="1">The sequence shown here is derived from an EMBL/GenBank/DDBJ whole genome shotgun (WGS) entry which is preliminary data.</text>
</comment>
<organism evidence="1 2">
    <name type="scientific">Gigaspora margarita</name>
    <dbReference type="NCBI Taxonomy" id="4874"/>
    <lineage>
        <taxon>Eukaryota</taxon>
        <taxon>Fungi</taxon>
        <taxon>Fungi incertae sedis</taxon>
        <taxon>Mucoromycota</taxon>
        <taxon>Glomeromycotina</taxon>
        <taxon>Glomeromycetes</taxon>
        <taxon>Diversisporales</taxon>
        <taxon>Gigasporaceae</taxon>
        <taxon>Gigaspora</taxon>
    </lineage>
</organism>
<proteinExistence type="predicted"/>
<accession>A0A8H4EGM0</accession>
<protein>
    <submittedName>
        <fullName evidence="1">Uncharacterized protein</fullName>
    </submittedName>
</protein>
<evidence type="ECO:0000313" key="2">
    <source>
        <dbReference type="Proteomes" id="UP000439903"/>
    </source>
</evidence>
<dbReference type="OrthoDB" id="2444818at2759"/>
<dbReference type="AlphaFoldDB" id="A0A8H4EGM0"/>
<evidence type="ECO:0000313" key="1">
    <source>
        <dbReference type="EMBL" id="KAF0480815.1"/>
    </source>
</evidence>